<dbReference type="CDD" id="cd13530">
    <property type="entry name" value="PBP2_peptides_like"/>
    <property type="match status" value="1"/>
</dbReference>
<dbReference type="EMBL" id="JBEWLZ010000010">
    <property type="protein sequence ID" value="MET1491238.1"/>
    <property type="molecule type" value="Genomic_DNA"/>
</dbReference>
<evidence type="ECO:0000256" key="1">
    <source>
        <dbReference type="ARBA" id="ARBA00004196"/>
    </source>
</evidence>
<dbReference type="Gene3D" id="3.40.190.10">
    <property type="entry name" value="Periplasmic binding protein-like II"/>
    <property type="match status" value="2"/>
</dbReference>
<reference evidence="8 9" key="1">
    <citation type="submission" date="2024-07" db="EMBL/GenBank/DDBJ databases">
        <title>Uliginosibacterium paludis KCTC:42655.</title>
        <authorList>
            <person name="Kim M.K."/>
        </authorList>
    </citation>
    <scope>NUCLEOTIDE SEQUENCE [LARGE SCALE GENOMIC DNA]</scope>
    <source>
        <strain evidence="8 9">KCTC 42655</strain>
    </source>
</reference>
<comment type="caution">
    <text evidence="8">The sequence shown here is derived from an EMBL/GenBank/DDBJ whole genome shotgun (WGS) entry which is preliminary data.</text>
</comment>
<feature type="domain" description="Ionotropic glutamate receptor C-terminal" evidence="7">
    <location>
        <begin position="33"/>
        <end position="249"/>
    </location>
</feature>
<dbReference type="SUPFAM" id="SSF53850">
    <property type="entry name" value="Periplasmic binding protein-like II"/>
    <property type="match status" value="1"/>
</dbReference>
<keyword evidence="3 5" id="KW-0732">Signal</keyword>
<dbReference type="InterPro" id="IPR018313">
    <property type="entry name" value="SBP_3_CS"/>
</dbReference>
<protein>
    <submittedName>
        <fullName evidence="8">ABC transporter substrate-binding protein</fullName>
    </submittedName>
</protein>
<proteinExistence type="inferred from homology"/>
<evidence type="ECO:0000256" key="2">
    <source>
        <dbReference type="ARBA" id="ARBA00010333"/>
    </source>
</evidence>
<name>A0ABV2CTN4_9RHOO</name>
<dbReference type="InterPro" id="IPR001320">
    <property type="entry name" value="Iontro_rcpt_C"/>
</dbReference>
<sequence>MRATTTIALALGLALVTVGAQARDWATIKKSGTINAVSEGAYPPFNFYQGTKLTGYEIDVLEAVAKNLGLKVKWSALPFDSQIASIRQDRFDVAIASHGITEERLKSVDFTSPHYCSGGQLVAKADGPLKADQLAGKTLGVQLSTTYADAAKKVGGTKEVKTYSKDTDALQALMGGRVDAWVTDRFVAKEALSKSNAKGLKAGDMLFIERIAMVHKKGNAELNAELNKALAALKADGTLKAISEKYFHEDITCTN</sequence>
<feature type="domain" description="Solute-binding protein family 3/N-terminal" evidence="6">
    <location>
        <begin position="33"/>
        <end position="250"/>
    </location>
</feature>
<dbReference type="Pfam" id="PF00497">
    <property type="entry name" value="SBP_bac_3"/>
    <property type="match status" value="1"/>
</dbReference>
<evidence type="ECO:0000313" key="9">
    <source>
        <dbReference type="Proteomes" id="UP001548590"/>
    </source>
</evidence>
<evidence type="ECO:0000256" key="5">
    <source>
        <dbReference type="SAM" id="SignalP"/>
    </source>
</evidence>
<feature type="signal peptide" evidence="5">
    <location>
        <begin position="1"/>
        <end position="22"/>
    </location>
</feature>
<evidence type="ECO:0000256" key="3">
    <source>
        <dbReference type="ARBA" id="ARBA00022729"/>
    </source>
</evidence>
<evidence type="ECO:0000313" key="8">
    <source>
        <dbReference type="EMBL" id="MET1491238.1"/>
    </source>
</evidence>
<organism evidence="8 9">
    <name type="scientific">Uliginosibacterium paludis</name>
    <dbReference type="NCBI Taxonomy" id="1615952"/>
    <lineage>
        <taxon>Bacteria</taxon>
        <taxon>Pseudomonadati</taxon>
        <taxon>Pseudomonadota</taxon>
        <taxon>Betaproteobacteria</taxon>
        <taxon>Rhodocyclales</taxon>
        <taxon>Zoogloeaceae</taxon>
        <taxon>Uliginosibacterium</taxon>
    </lineage>
</organism>
<evidence type="ECO:0000259" key="6">
    <source>
        <dbReference type="SMART" id="SM00062"/>
    </source>
</evidence>
<evidence type="ECO:0000256" key="4">
    <source>
        <dbReference type="RuleBase" id="RU003744"/>
    </source>
</evidence>
<dbReference type="RefSeq" id="WP_345929662.1">
    <property type="nucleotide sequence ID" value="NZ_JBDIVF010000011.1"/>
</dbReference>
<comment type="similarity">
    <text evidence="2 4">Belongs to the bacterial solute-binding protein 3 family.</text>
</comment>
<dbReference type="Proteomes" id="UP001548590">
    <property type="component" value="Unassembled WGS sequence"/>
</dbReference>
<dbReference type="InterPro" id="IPR001638">
    <property type="entry name" value="Solute-binding_3/MltF_N"/>
</dbReference>
<evidence type="ECO:0000259" key="7">
    <source>
        <dbReference type="SMART" id="SM00079"/>
    </source>
</evidence>
<feature type="chain" id="PRO_5046318104" evidence="5">
    <location>
        <begin position="23"/>
        <end position="255"/>
    </location>
</feature>
<comment type="subcellular location">
    <subcellularLocation>
        <location evidence="1">Cell envelope</location>
    </subcellularLocation>
</comment>
<dbReference type="PROSITE" id="PS01039">
    <property type="entry name" value="SBP_BACTERIAL_3"/>
    <property type="match status" value="1"/>
</dbReference>
<keyword evidence="9" id="KW-1185">Reference proteome</keyword>
<dbReference type="PANTHER" id="PTHR35936">
    <property type="entry name" value="MEMBRANE-BOUND LYTIC MUREIN TRANSGLYCOSYLASE F"/>
    <property type="match status" value="1"/>
</dbReference>
<dbReference type="SMART" id="SM00062">
    <property type="entry name" value="PBPb"/>
    <property type="match status" value="1"/>
</dbReference>
<gene>
    <name evidence="8" type="ORF">ABVT11_15470</name>
</gene>
<dbReference type="SMART" id="SM00079">
    <property type="entry name" value="PBPe"/>
    <property type="match status" value="1"/>
</dbReference>
<accession>A0ABV2CTN4</accession>
<dbReference type="PANTHER" id="PTHR35936:SF19">
    <property type="entry name" value="AMINO-ACID-BINDING PROTEIN YXEM-RELATED"/>
    <property type="match status" value="1"/>
</dbReference>